<keyword evidence="1" id="KW-0812">Transmembrane</keyword>
<evidence type="ECO:0000313" key="3">
    <source>
        <dbReference type="Proteomes" id="UP000184080"/>
    </source>
</evidence>
<dbReference type="AlphaFoldDB" id="A0A1M6NG24"/>
<proteinExistence type="predicted"/>
<name>A0A1M6NG24_9CLOT</name>
<feature type="transmembrane region" description="Helical" evidence="1">
    <location>
        <begin position="20"/>
        <end position="38"/>
    </location>
</feature>
<protein>
    <submittedName>
        <fullName evidence="2">Uncharacterized protein</fullName>
    </submittedName>
</protein>
<sequence>MKSSYLSKGNTSNFNYNRNHVILLCIILFLAALALSLLPSKSLDSTKINEVNTTSARKTSLSSDVETIEIYKSEEFRESSILKNWYFRKTEDIDVIFSCLNTSKKQIAPEPSQKTQYKIILNYFDGTREVYPLWVDIKSKKAIYFHKSYIYIDENSTSKLKDIMKNL</sequence>
<keyword evidence="3" id="KW-1185">Reference proteome</keyword>
<dbReference type="Proteomes" id="UP000184080">
    <property type="component" value="Unassembled WGS sequence"/>
</dbReference>
<reference evidence="2 3" key="1">
    <citation type="submission" date="2016-11" db="EMBL/GenBank/DDBJ databases">
        <authorList>
            <person name="Jaros S."/>
            <person name="Januszkiewicz K."/>
            <person name="Wedrychowicz H."/>
        </authorList>
    </citation>
    <scope>NUCLEOTIDE SEQUENCE [LARGE SCALE GENOMIC DNA]</scope>
    <source>
        <strain evidence="2 3">DSM 21864</strain>
    </source>
</reference>
<accession>A0A1M6NG24</accession>
<dbReference type="OrthoDB" id="9976690at2"/>
<dbReference type="RefSeq" id="WP_073012022.1">
    <property type="nucleotide sequence ID" value="NZ_FQZO01000011.1"/>
</dbReference>
<gene>
    <name evidence="2" type="ORF">SAMN05444401_0197</name>
</gene>
<dbReference type="STRING" id="1121298.SAMN05444401_0197"/>
<keyword evidence="1" id="KW-1133">Transmembrane helix</keyword>
<organism evidence="2 3">
    <name type="scientific">Clostridium amylolyticum</name>
    <dbReference type="NCBI Taxonomy" id="1121298"/>
    <lineage>
        <taxon>Bacteria</taxon>
        <taxon>Bacillati</taxon>
        <taxon>Bacillota</taxon>
        <taxon>Clostridia</taxon>
        <taxon>Eubacteriales</taxon>
        <taxon>Clostridiaceae</taxon>
        <taxon>Clostridium</taxon>
    </lineage>
</organism>
<keyword evidence="1" id="KW-0472">Membrane</keyword>
<dbReference type="EMBL" id="FQZO01000011">
    <property type="protein sequence ID" value="SHJ94592.1"/>
    <property type="molecule type" value="Genomic_DNA"/>
</dbReference>
<evidence type="ECO:0000256" key="1">
    <source>
        <dbReference type="SAM" id="Phobius"/>
    </source>
</evidence>
<evidence type="ECO:0000313" key="2">
    <source>
        <dbReference type="EMBL" id="SHJ94592.1"/>
    </source>
</evidence>